<accession>A0A1A6HQ32</accession>
<feature type="non-terminal residue" evidence="1">
    <location>
        <position position="1"/>
    </location>
</feature>
<dbReference type="Proteomes" id="UP000092124">
    <property type="component" value="Unassembled WGS sequence"/>
</dbReference>
<evidence type="ECO:0000313" key="1">
    <source>
        <dbReference type="EMBL" id="OBS79832.1"/>
    </source>
</evidence>
<dbReference type="PROSITE" id="PS00410">
    <property type="entry name" value="G_DYNAMIN_1"/>
    <property type="match status" value="1"/>
</dbReference>
<evidence type="ECO:0000313" key="2">
    <source>
        <dbReference type="Proteomes" id="UP000092124"/>
    </source>
</evidence>
<dbReference type="OrthoDB" id="5061070at2759"/>
<dbReference type="EMBL" id="LZPO01017846">
    <property type="protein sequence ID" value="OBS79832.1"/>
    <property type="molecule type" value="Genomic_DNA"/>
</dbReference>
<dbReference type="InterPro" id="IPR019762">
    <property type="entry name" value="Dynamin_GTPase_CS"/>
</dbReference>
<organism evidence="1 2">
    <name type="scientific">Neotoma lepida</name>
    <name type="common">Desert woodrat</name>
    <dbReference type="NCBI Taxonomy" id="56216"/>
    <lineage>
        <taxon>Eukaryota</taxon>
        <taxon>Metazoa</taxon>
        <taxon>Chordata</taxon>
        <taxon>Craniata</taxon>
        <taxon>Vertebrata</taxon>
        <taxon>Euteleostomi</taxon>
        <taxon>Mammalia</taxon>
        <taxon>Eutheria</taxon>
        <taxon>Euarchontoglires</taxon>
        <taxon>Glires</taxon>
        <taxon>Rodentia</taxon>
        <taxon>Myomorpha</taxon>
        <taxon>Muroidea</taxon>
        <taxon>Cricetidae</taxon>
        <taxon>Neotominae</taxon>
        <taxon>Neotoma</taxon>
    </lineage>
</organism>
<name>A0A1A6HQ32_NEOLE</name>
<proteinExistence type="predicted"/>
<comment type="caution">
    <text evidence="1">The sequence shown here is derived from an EMBL/GenBank/DDBJ whole genome shotgun (WGS) entry which is preliminary data.</text>
</comment>
<keyword evidence="2" id="KW-1185">Reference proteome</keyword>
<protein>
    <submittedName>
        <fullName evidence="1">Uncharacterized protein</fullName>
    </submittedName>
</protein>
<reference evidence="1 2" key="1">
    <citation type="submission" date="2016-06" db="EMBL/GenBank/DDBJ databases">
        <title>The Draft Genome Sequence and Annotation of the Desert Woodrat Neotoma lepida.</title>
        <authorList>
            <person name="Campbell M."/>
            <person name="Oakeson K.F."/>
            <person name="Yandell M."/>
            <person name="Halpert J.R."/>
            <person name="Dearing D."/>
        </authorList>
    </citation>
    <scope>NUCLEOTIDE SEQUENCE [LARGE SCALE GENOMIC DNA]</scope>
    <source>
        <strain evidence="1">417</strain>
        <tissue evidence="1">Liver</tissue>
    </source>
</reference>
<dbReference type="AlphaFoldDB" id="A0A1A6HQ32"/>
<gene>
    <name evidence="1" type="ORF">A6R68_21965</name>
</gene>
<sequence length="112" mass="12416">DFLPRGSGIVTRRPLVLQLVTSKAVSHEVKDVGMPEEAMHVRLSLGLFLVLLLMTQDSLQGVENESFGKKIPYPNLKQKVAFKDIGIQVPGFISSILKAFLRASDKCIHTQK</sequence>
<dbReference type="STRING" id="56216.A0A1A6HQ32"/>
<feature type="non-terminal residue" evidence="1">
    <location>
        <position position="112"/>
    </location>
</feature>